<dbReference type="SMART" id="SM00108">
    <property type="entry name" value="B_lectin"/>
    <property type="match status" value="1"/>
</dbReference>
<gene>
    <name evidence="25" type="ORF">LUZ61_004474</name>
</gene>
<dbReference type="InterPro" id="IPR008271">
    <property type="entry name" value="Ser/Thr_kinase_AS"/>
</dbReference>
<feature type="domain" description="Apple" evidence="24">
    <location>
        <begin position="337"/>
        <end position="413"/>
    </location>
</feature>
<keyword evidence="6" id="KW-0732">Signal</keyword>
<evidence type="ECO:0000256" key="2">
    <source>
        <dbReference type="ARBA" id="ARBA00022527"/>
    </source>
</evidence>
<keyword evidence="13" id="KW-0675">Receptor</keyword>
<organism evidence="25 26">
    <name type="scientific">Rhynchospora tenuis</name>
    <dbReference type="NCBI Taxonomy" id="198213"/>
    <lineage>
        <taxon>Eukaryota</taxon>
        <taxon>Viridiplantae</taxon>
        <taxon>Streptophyta</taxon>
        <taxon>Embryophyta</taxon>
        <taxon>Tracheophyta</taxon>
        <taxon>Spermatophyta</taxon>
        <taxon>Magnoliopsida</taxon>
        <taxon>Liliopsida</taxon>
        <taxon>Poales</taxon>
        <taxon>Cyperaceae</taxon>
        <taxon>Cyperoideae</taxon>
        <taxon>Rhynchosporeae</taxon>
        <taxon>Rhynchospora</taxon>
    </lineage>
</organism>
<dbReference type="PANTHER" id="PTHR47974">
    <property type="entry name" value="OS07G0415500 PROTEIN"/>
    <property type="match status" value="1"/>
</dbReference>
<evidence type="ECO:0000256" key="16">
    <source>
        <dbReference type="ARBA" id="ARBA00048679"/>
    </source>
</evidence>
<dbReference type="Pfam" id="PF01453">
    <property type="entry name" value="B_lectin"/>
    <property type="match status" value="1"/>
</dbReference>
<keyword evidence="26" id="KW-1185">Reference proteome</keyword>
<dbReference type="InterPro" id="IPR000719">
    <property type="entry name" value="Prot_kinase_dom"/>
</dbReference>
<dbReference type="Proteomes" id="UP001210211">
    <property type="component" value="Unassembled WGS sequence"/>
</dbReference>
<dbReference type="EC" id="2.7.11.1" evidence="17"/>
<evidence type="ECO:0000259" key="22">
    <source>
        <dbReference type="PROSITE" id="PS50026"/>
    </source>
</evidence>
<feature type="binding site" evidence="19">
    <location>
        <position position="549"/>
    </location>
    <ligand>
        <name>ATP</name>
        <dbReference type="ChEBI" id="CHEBI:30616"/>
    </ligand>
</feature>
<feature type="domain" description="Bulb-type lectin" evidence="23">
    <location>
        <begin position="32"/>
        <end position="154"/>
    </location>
</feature>
<keyword evidence="11 20" id="KW-0472">Membrane</keyword>
<dbReference type="GO" id="GO:0005524">
    <property type="term" value="F:ATP binding"/>
    <property type="evidence" value="ECO:0007669"/>
    <property type="project" value="UniProtKB-UniRule"/>
</dbReference>
<dbReference type="InterPro" id="IPR024171">
    <property type="entry name" value="SRK-like_kinase"/>
</dbReference>
<dbReference type="FunFam" id="3.30.200.20:FF:000059">
    <property type="entry name" value="S-receptor-like serine/threonine-protein kinase"/>
    <property type="match status" value="1"/>
</dbReference>
<dbReference type="CDD" id="cd01098">
    <property type="entry name" value="PAN_AP_plant"/>
    <property type="match status" value="1"/>
</dbReference>
<dbReference type="InterPro" id="IPR011009">
    <property type="entry name" value="Kinase-like_dom_sf"/>
</dbReference>
<dbReference type="SUPFAM" id="SSF51110">
    <property type="entry name" value="alpha-D-mannose-specific plant lectins"/>
    <property type="match status" value="1"/>
</dbReference>
<evidence type="ECO:0000256" key="9">
    <source>
        <dbReference type="ARBA" id="ARBA00022840"/>
    </source>
</evidence>
<dbReference type="PROSITE" id="PS50011">
    <property type="entry name" value="PROTEIN_KINASE_DOM"/>
    <property type="match status" value="1"/>
</dbReference>
<feature type="domain" description="EGF-like" evidence="22">
    <location>
        <begin position="287"/>
        <end position="323"/>
    </location>
</feature>
<evidence type="ECO:0000256" key="6">
    <source>
        <dbReference type="ARBA" id="ARBA00022729"/>
    </source>
</evidence>
<evidence type="ECO:0000256" key="8">
    <source>
        <dbReference type="ARBA" id="ARBA00022777"/>
    </source>
</evidence>
<evidence type="ECO:0000256" key="18">
    <source>
        <dbReference type="PROSITE-ProRule" id="PRU00076"/>
    </source>
</evidence>
<keyword evidence="10 20" id="KW-1133">Transmembrane helix</keyword>
<dbReference type="SUPFAM" id="SSF56112">
    <property type="entry name" value="Protein kinase-like (PK-like)"/>
    <property type="match status" value="1"/>
</dbReference>
<feature type="transmembrane region" description="Helical" evidence="20">
    <location>
        <begin position="460"/>
        <end position="485"/>
    </location>
</feature>
<evidence type="ECO:0000313" key="26">
    <source>
        <dbReference type="Proteomes" id="UP001210211"/>
    </source>
</evidence>
<dbReference type="InterPro" id="IPR000858">
    <property type="entry name" value="S_locus_glycoprot_dom"/>
</dbReference>
<comment type="caution">
    <text evidence="18">Lacks conserved residue(s) required for the propagation of feature annotation.</text>
</comment>
<dbReference type="Gene3D" id="3.30.200.20">
    <property type="entry name" value="Phosphorylase Kinase, domain 1"/>
    <property type="match status" value="1"/>
</dbReference>
<name>A0AAD5ZN68_9POAL</name>
<dbReference type="InterPro" id="IPR001480">
    <property type="entry name" value="Bulb-type_lectin_dom"/>
</dbReference>
<comment type="subcellular location">
    <subcellularLocation>
        <location evidence="1">Membrane</location>
        <topology evidence="1">Single-pass type I membrane protein</topology>
    </subcellularLocation>
</comment>
<dbReference type="PIRSF" id="PIRSF000641">
    <property type="entry name" value="SRK"/>
    <property type="match status" value="1"/>
</dbReference>
<dbReference type="CDD" id="cd00053">
    <property type="entry name" value="EGF"/>
    <property type="match status" value="1"/>
</dbReference>
<keyword evidence="8 17" id="KW-0418">Kinase</keyword>
<keyword evidence="12" id="KW-1015">Disulfide bond</keyword>
<accession>A0AAD5ZN68</accession>
<keyword evidence="2 17" id="KW-0723">Serine/threonine-protein kinase</keyword>
<evidence type="ECO:0000256" key="17">
    <source>
        <dbReference type="PIRNR" id="PIRNR000641"/>
    </source>
</evidence>
<evidence type="ECO:0000256" key="13">
    <source>
        <dbReference type="ARBA" id="ARBA00023170"/>
    </source>
</evidence>
<dbReference type="CDD" id="cd14066">
    <property type="entry name" value="STKc_IRAK"/>
    <property type="match status" value="1"/>
</dbReference>
<evidence type="ECO:0000256" key="20">
    <source>
        <dbReference type="SAM" id="Phobius"/>
    </source>
</evidence>
<dbReference type="PROSITE" id="PS50927">
    <property type="entry name" value="BULB_LECTIN"/>
    <property type="match status" value="1"/>
</dbReference>
<evidence type="ECO:0000259" key="24">
    <source>
        <dbReference type="PROSITE" id="PS50948"/>
    </source>
</evidence>
<evidence type="ECO:0000256" key="12">
    <source>
        <dbReference type="ARBA" id="ARBA00023157"/>
    </source>
</evidence>
<evidence type="ECO:0000259" key="23">
    <source>
        <dbReference type="PROSITE" id="PS50927"/>
    </source>
</evidence>
<proteinExistence type="inferred from homology"/>
<dbReference type="PROSITE" id="PS50026">
    <property type="entry name" value="EGF_3"/>
    <property type="match status" value="1"/>
</dbReference>
<dbReference type="Pfam" id="PF00954">
    <property type="entry name" value="S_locus_glycop"/>
    <property type="match status" value="1"/>
</dbReference>
<keyword evidence="3 18" id="KW-0245">EGF-like domain</keyword>
<dbReference type="Gene3D" id="2.90.10.10">
    <property type="entry name" value="Bulb-type lectin domain"/>
    <property type="match status" value="1"/>
</dbReference>
<evidence type="ECO:0000256" key="19">
    <source>
        <dbReference type="PROSITE-ProRule" id="PRU10141"/>
    </source>
</evidence>
<dbReference type="FunFam" id="2.90.10.10:FF:000007">
    <property type="entry name" value="Serine/threonine-protein kinase"/>
    <property type="match status" value="1"/>
</dbReference>
<dbReference type="InterPro" id="IPR017441">
    <property type="entry name" value="Protein_kinase_ATP_BS"/>
</dbReference>
<reference evidence="25 26" key="1">
    <citation type="journal article" date="2022" name="Cell">
        <title>Repeat-based holocentromeres influence genome architecture and karyotype evolution.</title>
        <authorList>
            <person name="Hofstatter P.G."/>
            <person name="Thangavel G."/>
            <person name="Lux T."/>
            <person name="Neumann P."/>
            <person name="Vondrak T."/>
            <person name="Novak P."/>
            <person name="Zhang M."/>
            <person name="Costa L."/>
            <person name="Castellani M."/>
            <person name="Scott A."/>
            <person name="Toegelov H."/>
            <person name="Fuchs J."/>
            <person name="Mata-Sucre Y."/>
            <person name="Dias Y."/>
            <person name="Vanzela A.L.L."/>
            <person name="Huettel B."/>
            <person name="Almeida C.C.S."/>
            <person name="Simkova H."/>
            <person name="Souza G."/>
            <person name="Pedrosa-Harand A."/>
            <person name="Macas J."/>
            <person name="Mayer K.F.X."/>
            <person name="Houben A."/>
            <person name="Marques A."/>
        </authorList>
    </citation>
    <scope>NUCLEOTIDE SEQUENCE [LARGE SCALE GENOMIC DNA]</scope>
    <source>
        <strain evidence="25">RhyTen1mFocal</strain>
    </source>
</reference>
<dbReference type="Pfam" id="PF00069">
    <property type="entry name" value="Pkinase"/>
    <property type="match status" value="1"/>
</dbReference>
<dbReference type="CDD" id="cd00028">
    <property type="entry name" value="B_lectin"/>
    <property type="match status" value="1"/>
</dbReference>
<evidence type="ECO:0000256" key="1">
    <source>
        <dbReference type="ARBA" id="ARBA00004479"/>
    </source>
</evidence>
<dbReference type="EMBL" id="JAMRDG010000001">
    <property type="protein sequence ID" value="KAJ3700769.1"/>
    <property type="molecule type" value="Genomic_DNA"/>
</dbReference>
<dbReference type="InterPro" id="IPR003609">
    <property type="entry name" value="Pan_app"/>
</dbReference>
<dbReference type="PROSITE" id="PS00107">
    <property type="entry name" value="PROTEIN_KINASE_ATP"/>
    <property type="match status" value="1"/>
</dbReference>
<sequence>MAEYKKAMFMYGKLAIILLLTTAFSPALCAATNLLRRGSSLSVEDFSDVLVSPNGTFSCGFYQVGDNSFTFSIWFSKSSNKTVAWSANRNNPVNGKGSVLVFRKDGNMVLLDYNGDLVWSTDTSGASTNHAELLENGNLVVTDDGGKYLWQSFDYPTDTLLPGQPITLSTKLVSANLSLASSSHFICRYSDDNMLSLIFEGAELSAIYWPPPSTNSWSNNRWASNSTRYGVLNDQGYFKSSDNLTFYASDFAAVGIKRRLTLDNDGNLRLYSLNEGNRSWSVSWQAISRLCQVHGLCGKSGICVYSPKPSCSCPPGYEMSDPNDWSQGCKPTFRFSCVDKVKLIMLPQTDFWGSDYYFAGGISVRDCKIKCRKDCSCVGFQYMNSIRACILKSSLYNGNTYPGHWGTIYLKIPMTMNASTISIPQSGLNVPQAHDPTCNKSHDLTENISKISTKSQESAVFLYMYGFVSAIFVIEALIITLGWCFMFRKQVEPIEALDDYKAITNHFRRYTYKELVKATKNFNDELGRGGSGVVYKGIVDEERLVAVKKLNDVMQGEEEFQAELSVIGRIYHMNLVRVCGFCSEGSHRILVSEYVENGSLDKILFNEPQNSNNVLGWYERYKIATGIARGLAYLHHECLEWVLHCDVKPENILLDADLEPKIADFGLAKLLHRDGPDPQMSRIRGTRGYIAPEWAFNLPITAKADVYSYGVVLLELVMGVRVSDMATEENAKDVGLRTLIETVKRKLNGSDLHWVSGLVDVRLEGHFDSSQAVAMVKLAISCLEEDRSKRPSMSETAQMLLSLT</sequence>
<dbReference type="FunFam" id="1.10.510.10:FF:000302">
    <property type="entry name" value="Serine/threonine-protein kinase"/>
    <property type="match status" value="1"/>
</dbReference>
<evidence type="ECO:0000256" key="3">
    <source>
        <dbReference type="ARBA" id="ARBA00022536"/>
    </source>
</evidence>
<evidence type="ECO:0000256" key="10">
    <source>
        <dbReference type="ARBA" id="ARBA00022989"/>
    </source>
</evidence>
<evidence type="ECO:0000256" key="14">
    <source>
        <dbReference type="ARBA" id="ARBA00023180"/>
    </source>
</evidence>
<dbReference type="GO" id="GO:0048544">
    <property type="term" value="P:recognition of pollen"/>
    <property type="evidence" value="ECO:0007669"/>
    <property type="project" value="InterPro"/>
</dbReference>
<comment type="similarity">
    <text evidence="17">Belongs to the protein kinase superfamily. Ser/Thr protein kinase family.</text>
</comment>
<dbReference type="AlphaFoldDB" id="A0AAD5ZN68"/>
<keyword evidence="14" id="KW-0325">Glycoprotein</keyword>
<dbReference type="GO" id="GO:0051707">
    <property type="term" value="P:response to other organism"/>
    <property type="evidence" value="ECO:0007669"/>
    <property type="project" value="UniProtKB-ARBA"/>
</dbReference>
<evidence type="ECO:0000256" key="5">
    <source>
        <dbReference type="ARBA" id="ARBA00022692"/>
    </source>
</evidence>
<comment type="catalytic activity">
    <reaction evidence="15 17">
        <text>L-threonyl-[protein] + ATP = O-phospho-L-threonyl-[protein] + ADP + H(+)</text>
        <dbReference type="Rhea" id="RHEA:46608"/>
        <dbReference type="Rhea" id="RHEA-COMP:11060"/>
        <dbReference type="Rhea" id="RHEA-COMP:11605"/>
        <dbReference type="ChEBI" id="CHEBI:15378"/>
        <dbReference type="ChEBI" id="CHEBI:30013"/>
        <dbReference type="ChEBI" id="CHEBI:30616"/>
        <dbReference type="ChEBI" id="CHEBI:61977"/>
        <dbReference type="ChEBI" id="CHEBI:456216"/>
        <dbReference type="EC" id="2.7.11.1"/>
    </reaction>
</comment>
<dbReference type="InterPro" id="IPR000742">
    <property type="entry name" value="EGF"/>
</dbReference>
<dbReference type="PROSITE" id="PS00108">
    <property type="entry name" value="PROTEIN_KINASE_ST"/>
    <property type="match status" value="1"/>
</dbReference>
<evidence type="ECO:0000313" key="25">
    <source>
        <dbReference type="EMBL" id="KAJ3700769.1"/>
    </source>
</evidence>
<evidence type="ECO:0000256" key="7">
    <source>
        <dbReference type="ARBA" id="ARBA00022741"/>
    </source>
</evidence>
<dbReference type="PANTHER" id="PTHR47974:SF4">
    <property type="entry name" value="RECEPTOR-LIKE SERINE_THREONINE-PROTEIN KINASE"/>
    <property type="match status" value="1"/>
</dbReference>
<dbReference type="InterPro" id="IPR036426">
    <property type="entry name" value="Bulb-type_lectin_dom_sf"/>
</dbReference>
<comment type="catalytic activity">
    <reaction evidence="16 17">
        <text>L-seryl-[protein] + ATP = O-phospho-L-seryl-[protein] + ADP + H(+)</text>
        <dbReference type="Rhea" id="RHEA:17989"/>
        <dbReference type="Rhea" id="RHEA-COMP:9863"/>
        <dbReference type="Rhea" id="RHEA-COMP:11604"/>
        <dbReference type="ChEBI" id="CHEBI:15378"/>
        <dbReference type="ChEBI" id="CHEBI:29999"/>
        <dbReference type="ChEBI" id="CHEBI:30616"/>
        <dbReference type="ChEBI" id="CHEBI:83421"/>
        <dbReference type="ChEBI" id="CHEBI:456216"/>
        <dbReference type="EC" id="2.7.11.1"/>
    </reaction>
</comment>
<dbReference type="SMART" id="SM00220">
    <property type="entry name" value="S_TKc"/>
    <property type="match status" value="1"/>
</dbReference>
<evidence type="ECO:0000259" key="21">
    <source>
        <dbReference type="PROSITE" id="PS50011"/>
    </source>
</evidence>
<evidence type="ECO:0000256" key="15">
    <source>
        <dbReference type="ARBA" id="ARBA00047899"/>
    </source>
</evidence>
<keyword evidence="5 20" id="KW-0812">Transmembrane</keyword>
<dbReference type="PROSITE" id="PS50948">
    <property type="entry name" value="PAN"/>
    <property type="match status" value="1"/>
</dbReference>
<dbReference type="Gene3D" id="1.10.510.10">
    <property type="entry name" value="Transferase(Phosphotransferase) domain 1"/>
    <property type="match status" value="1"/>
</dbReference>
<evidence type="ECO:0000256" key="11">
    <source>
        <dbReference type="ARBA" id="ARBA00023136"/>
    </source>
</evidence>
<dbReference type="GO" id="GO:0016020">
    <property type="term" value="C:membrane"/>
    <property type="evidence" value="ECO:0007669"/>
    <property type="project" value="UniProtKB-SubCell"/>
</dbReference>
<keyword evidence="4 17" id="KW-0808">Transferase</keyword>
<evidence type="ECO:0000256" key="4">
    <source>
        <dbReference type="ARBA" id="ARBA00022679"/>
    </source>
</evidence>
<dbReference type="GO" id="GO:0004674">
    <property type="term" value="F:protein serine/threonine kinase activity"/>
    <property type="evidence" value="ECO:0007669"/>
    <property type="project" value="UniProtKB-KW"/>
</dbReference>
<comment type="caution">
    <text evidence="25">The sequence shown here is derived from an EMBL/GenBank/DDBJ whole genome shotgun (WGS) entry which is preliminary data.</text>
</comment>
<keyword evidence="7 17" id="KW-0547">Nucleotide-binding</keyword>
<feature type="domain" description="Protein kinase" evidence="21">
    <location>
        <begin position="520"/>
        <end position="801"/>
    </location>
</feature>
<keyword evidence="9 17" id="KW-0067">ATP-binding</keyword>
<protein>
    <recommendedName>
        <fullName evidence="17">Receptor-like serine/threonine-protein kinase</fullName>
        <ecNumber evidence="17">2.7.11.1</ecNumber>
    </recommendedName>
</protein>